<feature type="domain" description="Abortive phage infection protein C-terminal" evidence="1">
    <location>
        <begin position="245"/>
        <end position="471"/>
    </location>
</feature>
<dbReference type="RefSeq" id="WP_061992720.1">
    <property type="nucleotide sequence ID" value="NZ_DF967986.1"/>
</dbReference>
<dbReference type="EMBL" id="DF967986">
    <property type="protein sequence ID" value="GAO99299.1"/>
    <property type="molecule type" value="Genomic_DNA"/>
</dbReference>
<accession>A0A0K8MHC8</accession>
<evidence type="ECO:0000313" key="3">
    <source>
        <dbReference type="Proteomes" id="UP000253891"/>
    </source>
</evidence>
<dbReference type="Pfam" id="PF10592">
    <property type="entry name" value="AIPR"/>
    <property type="match status" value="1"/>
</dbReference>
<sequence>MITKFDNYYDQICIDLKKIVSDREYTGDGSSSKAFAYWYLKNTSVLNENDIEEILIDGNNDNGIDAYYLDEREHILNLYQFKFPAKKNNNKEIDLSAITKIYGTLNSILKGDIENLISRATNIGFENLLGLLKDQPVYEINVVFVSYNKGVISEGNINYIDEQENILGNDIALHHSCITRENIVNIFEKVHRRNTLDLSFKYKNLQLANNVNESDNDDTYIESWVGVINGKALIQAVHNDLTRIFDENIRLYEKGSSINEGIKNTAENNETAKMFYFYNNGITLICDSAKTSPGNNSVLLKGVSIVNGAQTVNSLASLFQDNKLNDQVSVLIRIIQIQDYKQRAKITEYLNSQTPIKESYFIANNVIIRNLQEDLFNFNYYLERQINEYTYRSKYDDMSKYQDFTILPVEDAVHHYIGGYLNDKANIAKSNKSVLFEPNQIEENIKDITAEKVIKVDVIYRRISEIITTYRKNRRNDQNSEFSKFLGIKQPEYDSNLFSFVNTGDILILNCVINIQNRTNDSSIDMAIKDSILLIKDVIQSQSDFIDSAPATLTKSSRLFTKVQSQVEHKYSGESSM</sequence>
<dbReference type="Proteomes" id="UP000253891">
    <property type="component" value="Unassembled WGS sequence"/>
</dbReference>
<evidence type="ECO:0000313" key="2">
    <source>
        <dbReference type="EMBL" id="GAO99299.1"/>
    </source>
</evidence>
<organism evidence="2 3">
    <name type="scientific">Fructobacillus ficulneus</name>
    <dbReference type="NCBI Taxonomy" id="157463"/>
    <lineage>
        <taxon>Bacteria</taxon>
        <taxon>Bacillati</taxon>
        <taxon>Bacillota</taxon>
        <taxon>Bacilli</taxon>
        <taxon>Lactobacillales</taxon>
        <taxon>Lactobacillaceae</taxon>
        <taxon>Fructobacillus</taxon>
    </lineage>
</organism>
<proteinExistence type="predicted"/>
<dbReference type="InterPro" id="IPR018891">
    <property type="entry name" value="AIPR_C"/>
</dbReference>
<dbReference type="OrthoDB" id="9806213at2"/>
<name>A0A0K8MHC8_9LACO</name>
<evidence type="ECO:0000259" key="1">
    <source>
        <dbReference type="Pfam" id="PF10592"/>
    </source>
</evidence>
<protein>
    <recommendedName>
        <fullName evidence="1">Abortive phage infection protein C-terminal domain-containing protein</fullName>
    </recommendedName>
</protein>
<dbReference type="STRING" id="157463.GCA_001047075_00225"/>
<gene>
    <name evidence="2" type="ORF">FFIC_091260</name>
</gene>
<keyword evidence="3" id="KW-1185">Reference proteome</keyword>
<reference evidence="2 3" key="1">
    <citation type="journal article" date="2015" name="BMC Genomics">
        <title>Comparative genomics of Fructobacillus spp. and Leuconostoc spp. reveals niche-specific evolution of Fructobacillus spp.</title>
        <authorList>
            <person name="Endo A."/>
            <person name="Tanizawa Y."/>
            <person name="Tanaka N."/>
            <person name="Maeno S."/>
            <person name="Kumar H."/>
            <person name="Shiwa Y."/>
            <person name="Okada S."/>
            <person name="Yoshikawa H."/>
            <person name="Dicks L."/>
            <person name="Nakagawa J."/>
            <person name="Arita M."/>
        </authorList>
    </citation>
    <scope>NUCLEOTIDE SEQUENCE [LARGE SCALE GENOMIC DNA]</scope>
    <source>
        <strain evidence="2 3">JCM 12225</strain>
    </source>
</reference>
<dbReference type="AlphaFoldDB" id="A0A0K8MHC8"/>